<comment type="caution">
    <text evidence="1">The sequence shown here is derived from an EMBL/GenBank/DDBJ whole genome shotgun (WGS) entry which is preliminary data.</text>
</comment>
<sequence>METINLTVQRPRLTSGDKKKLMEIFLDALKEMHWTEQTHIEMLPKLAKGAASLELTATFDLHTAQSEEHLAKLVTIFHYLDLQPESATCMAMKELMNKAVAILHNTDPQTLSRDLSLIMAARNVEVFEAAAYHALSGMAAAIGLYEVSDILLSIYRQENETAQILSRLSGWPVNTGG</sequence>
<dbReference type="Pfam" id="PF05974">
    <property type="entry name" value="DUF892"/>
    <property type="match status" value="1"/>
</dbReference>
<protein>
    <submittedName>
        <fullName evidence="1">DUF892 family protein</fullName>
    </submittedName>
</protein>
<name>A0A5M8QNH1_9BACT</name>
<keyword evidence="2" id="KW-1185">Reference proteome</keyword>
<dbReference type="InterPro" id="IPR010287">
    <property type="entry name" value="DUF892_YciF-like"/>
</dbReference>
<dbReference type="InterPro" id="IPR009078">
    <property type="entry name" value="Ferritin-like_SF"/>
</dbReference>
<dbReference type="AlphaFoldDB" id="A0A5M8QNH1"/>
<dbReference type="Gene3D" id="1.20.1260.10">
    <property type="match status" value="1"/>
</dbReference>
<evidence type="ECO:0000313" key="1">
    <source>
        <dbReference type="EMBL" id="KAA6436771.1"/>
    </source>
</evidence>
<dbReference type="InterPro" id="IPR047114">
    <property type="entry name" value="YciF"/>
</dbReference>
<dbReference type="EMBL" id="VBSN01000066">
    <property type="protein sequence ID" value="KAA6436771.1"/>
    <property type="molecule type" value="Genomic_DNA"/>
</dbReference>
<dbReference type="PANTHER" id="PTHR30565:SF9">
    <property type="entry name" value="PROTEIN YCIF"/>
    <property type="match status" value="1"/>
</dbReference>
<dbReference type="InterPro" id="IPR012347">
    <property type="entry name" value="Ferritin-like"/>
</dbReference>
<dbReference type="RefSeq" id="WP_139014091.1">
    <property type="nucleotide sequence ID" value="NZ_VBSN01000066.1"/>
</dbReference>
<organism evidence="1 2">
    <name type="scientific">Dyadobacter flavalbus</name>
    <dbReference type="NCBI Taxonomy" id="2579942"/>
    <lineage>
        <taxon>Bacteria</taxon>
        <taxon>Pseudomonadati</taxon>
        <taxon>Bacteroidota</taxon>
        <taxon>Cytophagia</taxon>
        <taxon>Cytophagales</taxon>
        <taxon>Spirosomataceae</taxon>
        <taxon>Dyadobacter</taxon>
    </lineage>
</organism>
<proteinExistence type="predicted"/>
<reference evidence="1 2" key="1">
    <citation type="submission" date="2019-05" db="EMBL/GenBank/DDBJ databases">
        <authorList>
            <person name="Qu J.-H."/>
        </authorList>
    </citation>
    <scope>NUCLEOTIDE SEQUENCE [LARGE SCALE GENOMIC DNA]</scope>
    <source>
        <strain evidence="1 2">NS28</strain>
    </source>
</reference>
<evidence type="ECO:0000313" key="2">
    <source>
        <dbReference type="Proteomes" id="UP000323994"/>
    </source>
</evidence>
<dbReference type="Proteomes" id="UP000323994">
    <property type="component" value="Unassembled WGS sequence"/>
</dbReference>
<dbReference type="PANTHER" id="PTHR30565">
    <property type="entry name" value="PROTEIN YCIF"/>
    <property type="match status" value="1"/>
</dbReference>
<accession>A0A5M8QNH1</accession>
<dbReference type="SUPFAM" id="SSF47240">
    <property type="entry name" value="Ferritin-like"/>
    <property type="match status" value="1"/>
</dbReference>
<gene>
    <name evidence="1" type="ORF">FEM33_21805</name>
</gene>